<evidence type="ECO:0000259" key="9">
    <source>
        <dbReference type="PROSITE" id="PS01124"/>
    </source>
</evidence>
<dbReference type="InterPro" id="IPR009057">
    <property type="entry name" value="Homeodomain-like_sf"/>
</dbReference>
<evidence type="ECO:0000256" key="1">
    <source>
        <dbReference type="ARBA" id="ARBA00004496"/>
    </source>
</evidence>
<feature type="domain" description="Response regulatory" evidence="10">
    <location>
        <begin position="4"/>
        <end position="121"/>
    </location>
</feature>
<dbReference type="InterPro" id="IPR011006">
    <property type="entry name" value="CheY-like_superfamily"/>
</dbReference>
<evidence type="ECO:0000256" key="6">
    <source>
        <dbReference type="ARBA" id="ARBA00023125"/>
    </source>
</evidence>
<evidence type="ECO:0000259" key="10">
    <source>
        <dbReference type="PROSITE" id="PS50110"/>
    </source>
</evidence>
<dbReference type="Gene3D" id="1.10.10.60">
    <property type="entry name" value="Homeodomain-like"/>
    <property type="match status" value="2"/>
</dbReference>
<dbReference type="PANTHER" id="PTHR42713">
    <property type="entry name" value="HISTIDINE KINASE-RELATED"/>
    <property type="match status" value="1"/>
</dbReference>
<dbReference type="GO" id="GO:0005737">
    <property type="term" value="C:cytoplasm"/>
    <property type="evidence" value="ECO:0007669"/>
    <property type="project" value="UniProtKB-SubCell"/>
</dbReference>
<dbReference type="PRINTS" id="PR00032">
    <property type="entry name" value="HTHARAC"/>
</dbReference>
<dbReference type="InterPro" id="IPR018060">
    <property type="entry name" value="HTH_AraC"/>
</dbReference>
<dbReference type="Pfam" id="PF12833">
    <property type="entry name" value="HTH_18"/>
    <property type="match status" value="1"/>
</dbReference>
<dbReference type="AlphaFoldDB" id="A0A1I2BAT9"/>
<keyword evidence="5" id="KW-0805">Transcription regulation</keyword>
<dbReference type="InterPro" id="IPR051552">
    <property type="entry name" value="HptR"/>
</dbReference>
<evidence type="ECO:0000313" key="11">
    <source>
        <dbReference type="EMBL" id="SFE53255.1"/>
    </source>
</evidence>
<dbReference type="PROSITE" id="PS01124">
    <property type="entry name" value="HTH_ARAC_FAMILY_2"/>
    <property type="match status" value="1"/>
</dbReference>
<keyword evidence="4" id="KW-0902">Two-component regulatory system</keyword>
<accession>A0A1I2BAT9</accession>
<dbReference type="PANTHER" id="PTHR42713:SF3">
    <property type="entry name" value="TRANSCRIPTIONAL REGULATORY PROTEIN HPTR"/>
    <property type="match status" value="1"/>
</dbReference>
<keyword evidence="12" id="KW-1185">Reference proteome</keyword>
<gene>
    <name evidence="11" type="ORF">SAMN05216378_3448</name>
</gene>
<dbReference type="RefSeq" id="WP_175532892.1">
    <property type="nucleotide sequence ID" value="NZ_FOMT01000003.1"/>
</dbReference>
<evidence type="ECO:0000256" key="7">
    <source>
        <dbReference type="ARBA" id="ARBA00023163"/>
    </source>
</evidence>
<name>A0A1I2BAT9_9BACL</name>
<evidence type="ECO:0000256" key="8">
    <source>
        <dbReference type="PROSITE-ProRule" id="PRU00169"/>
    </source>
</evidence>
<dbReference type="GO" id="GO:0043565">
    <property type="term" value="F:sequence-specific DNA binding"/>
    <property type="evidence" value="ECO:0007669"/>
    <property type="project" value="InterPro"/>
</dbReference>
<evidence type="ECO:0000313" key="12">
    <source>
        <dbReference type="Proteomes" id="UP000198855"/>
    </source>
</evidence>
<sequence>MPIKVLLVDDEPLALENVYELVPWEEYGFEVAARTTSGRTALKLFEQHRPQIVITDISMSPMDGLELGRIIQQLEPATRLIFLTAYRDFDYARQAIEMRAVHYLLKHEISRNRLLEQLLFLRKEIEAETDQRARGQREALKSFLAGSLPKDEISRIDRQEVRIPILDQNTGTFGLLYFEWDTELLLDGSRRGMPWPGVNQRTEVEQVIRSRNDEVVETAIVEVMNGGYTVLLKLSVPNSILLLHRILQKVAASLLDAFMRDNGKAPVIMMASCADKEVLPALQAKLREQYDYTFFLPPRSLCLLEQVPREEERLLAEATDIWTGYATEKISLKKYLKKIIEHCRMGSLHTMIRLAHAEWQKDADPREIVPALGSNAEQIAASLYRIAEGRVKNRMENSQNYSRWVSKAMEYVREHYDDPELSLEKVAGSLQISSIHLRTTFKRETGQSLLDFTTDYRIEMAKKLLRKEELKVYEVSEKVGYKTSQYFSQVFRRVTGMQPKDYALKEGEE</sequence>
<dbReference type="SMART" id="SM00448">
    <property type="entry name" value="REC"/>
    <property type="match status" value="1"/>
</dbReference>
<evidence type="ECO:0000256" key="2">
    <source>
        <dbReference type="ARBA" id="ARBA00022490"/>
    </source>
</evidence>
<keyword evidence="3 8" id="KW-0597">Phosphoprotein</keyword>
<dbReference type="SUPFAM" id="SSF52172">
    <property type="entry name" value="CheY-like"/>
    <property type="match status" value="1"/>
</dbReference>
<keyword evidence="7" id="KW-0804">Transcription</keyword>
<dbReference type="GO" id="GO:0000160">
    <property type="term" value="P:phosphorelay signal transduction system"/>
    <property type="evidence" value="ECO:0007669"/>
    <property type="project" value="UniProtKB-KW"/>
</dbReference>
<keyword evidence="2" id="KW-0963">Cytoplasm</keyword>
<evidence type="ECO:0000256" key="3">
    <source>
        <dbReference type="ARBA" id="ARBA00022553"/>
    </source>
</evidence>
<reference evidence="12" key="1">
    <citation type="submission" date="2016-10" db="EMBL/GenBank/DDBJ databases">
        <authorList>
            <person name="Varghese N."/>
            <person name="Submissions S."/>
        </authorList>
    </citation>
    <scope>NUCLEOTIDE SEQUENCE [LARGE SCALE GENOMIC DNA]</scope>
    <source>
        <strain evidence="12">CGMCC 1.10784</strain>
    </source>
</reference>
<evidence type="ECO:0000256" key="5">
    <source>
        <dbReference type="ARBA" id="ARBA00023015"/>
    </source>
</evidence>
<keyword evidence="6" id="KW-0238">DNA-binding</keyword>
<comment type="subcellular location">
    <subcellularLocation>
        <location evidence="1">Cytoplasm</location>
    </subcellularLocation>
</comment>
<dbReference type="STRING" id="1045775.SAMN05216378_3448"/>
<dbReference type="GO" id="GO:0003700">
    <property type="term" value="F:DNA-binding transcription factor activity"/>
    <property type="evidence" value="ECO:0007669"/>
    <property type="project" value="InterPro"/>
</dbReference>
<protein>
    <submittedName>
        <fullName evidence="11">Two-component system, response regulator YesN</fullName>
    </submittedName>
</protein>
<dbReference type="Gene3D" id="3.40.50.2300">
    <property type="match status" value="1"/>
</dbReference>
<proteinExistence type="predicted"/>
<dbReference type="Proteomes" id="UP000198855">
    <property type="component" value="Unassembled WGS sequence"/>
</dbReference>
<dbReference type="EMBL" id="FOMT01000003">
    <property type="protein sequence ID" value="SFE53255.1"/>
    <property type="molecule type" value="Genomic_DNA"/>
</dbReference>
<dbReference type="InterPro" id="IPR001789">
    <property type="entry name" value="Sig_transdc_resp-reg_receiver"/>
</dbReference>
<feature type="domain" description="HTH araC/xylS-type" evidence="9">
    <location>
        <begin position="406"/>
        <end position="505"/>
    </location>
</feature>
<feature type="modified residue" description="4-aspartylphosphate" evidence="8">
    <location>
        <position position="56"/>
    </location>
</feature>
<dbReference type="Pfam" id="PF00072">
    <property type="entry name" value="Response_reg"/>
    <property type="match status" value="1"/>
</dbReference>
<organism evidence="11 12">
    <name type="scientific">Paenibacillus catalpae</name>
    <dbReference type="NCBI Taxonomy" id="1045775"/>
    <lineage>
        <taxon>Bacteria</taxon>
        <taxon>Bacillati</taxon>
        <taxon>Bacillota</taxon>
        <taxon>Bacilli</taxon>
        <taxon>Bacillales</taxon>
        <taxon>Paenibacillaceae</taxon>
        <taxon>Paenibacillus</taxon>
    </lineage>
</organism>
<dbReference type="PROSITE" id="PS50110">
    <property type="entry name" value="RESPONSE_REGULATORY"/>
    <property type="match status" value="1"/>
</dbReference>
<evidence type="ECO:0000256" key="4">
    <source>
        <dbReference type="ARBA" id="ARBA00023012"/>
    </source>
</evidence>
<dbReference type="SUPFAM" id="SSF46689">
    <property type="entry name" value="Homeodomain-like"/>
    <property type="match status" value="2"/>
</dbReference>
<dbReference type="SMART" id="SM00342">
    <property type="entry name" value="HTH_ARAC"/>
    <property type="match status" value="1"/>
</dbReference>
<dbReference type="InterPro" id="IPR020449">
    <property type="entry name" value="Tscrpt_reg_AraC-type_HTH"/>
</dbReference>
<dbReference type="CDD" id="cd17536">
    <property type="entry name" value="REC_YesN-like"/>
    <property type="match status" value="1"/>
</dbReference>